<dbReference type="InterPro" id="IPR011990">
    <property type="entry name" value="TPR-like_helical_dom_sf"/>
</dbReference>
<gene>
    <name evidence="4" type="ORF">BN1095_430050</name>
    <name evidence="2" type="ORF">BN1096_300014</name>
    <name evidence="3" type="ORF">BN1097_310014</name>
</gene>
<protein>
    <submittedName>
        <fullName evidence="3">Tetratricopeptide repeat protein</fullName>
    </submittedName>
</protein>
<dbReference type="SUPFAM" id="SSF48452">
    <property type="entry name" value="TPR-like"/>
    <property type="match status" value="1"/>
</dbReference>
<sequence>MDFKIEKYLLKKAEELAFITIKHGGEFKLKSYEVPKGGLDVPIKNEVLVKGIKEKTAQDKLNSMSIADAMIYIIGIDSKFKNNAEYEKFLNALSKDIDLDLKSYMGYMSRKYFEIGEHTDSLIYIKAFITMYPDDLDAMYNYAIVCQEIAKQYQKDMDDKAMNAFLLEAMAKLEKVIDVDENFALGYYHLGYHYYNQGQYLKTKLTWEEALRLGLDADLVAEVQENLGKMDFKVQYEEGYTLVFQGKFKEGLEKLLPLEEEHMDWWNLLFMIALGYKGMGEIEQAKMYLKKILIIKPNQVDTIVELGLCEAYKNNLDKAIEYFEQAAKIKEDPEILCNLGMAYLNNGDIDDATYYIERAYELNPQDEITIACLRELGINK</sequence>
<dbReference type="EMBL" id="LK932367">
    <property type="protein sequence ID" value="CDS84525.1"/>
    <property type="molecule type" value="Genomic_DNA"/>
</dbReference>
<dbReference type="Pfam" id="PF00515">
    <property type="entry name" value="TPR_1"/>
    <property type="match status" value="1"/>
</dbReference>
<accession>A0A069AQ50</accession>
<dbReference type="PROSITE" id="PS50293">
    <property type="entry name" value="TPR_REGION"/>
    <property type="match status" value="1"/>
</dbReference>
<dbReference type="PANTHER" id="PTHR12558">
    <property type="entry name" value="CELL DIVISION CYCLE 16,23,27"/>
    <property type="match status" value="1"/>
</dbReference>
<organism evidence="4">
    <name type="scientific">Clostridioides difficile</name>
    <name type="common">Peptoclostridium difficile</name>
    <dbReference type="NCBI Taxonomy" id="1496"/>
    <lineage>
        <taxon>Bacteria</taxon>
        <taxon>Bacillati</taxon>
        <taxon>Bacillota</taxon>
        <taxon>Clostridia</taxon>
        <taxon>Peptostreptococcales</taxon>
        <taxon>Peptostreptococcaceae</taxon>
        <taxon>Clostridioides</taxon>
    </lineage>
</organism>
<dbReference type="PANTHER" id="PTHR12558:SF13">
    <property type="entry name" value="CELL DIVISION CYCLE PROTEIN 27 HOMOLOG"/>
    <property type="match status" value="1"/>
</dbReference>
<dbReference type="AlphaFoldDB" id="A0A069AQ50"/>
<dbReference type="SMART" id="SM00028">
    <property type="entry name" value="TPR"/>
    <property type="match status" value="4"/>
</dbReference>
<reference evidence="4" key="1">
    <citation type="submission" date="2014-07" db="EMBL/GenBank/DDBJ databases">
        <authorList>
            <person name="Monot Marc"/>
        </authorList>
    </citation>
    <scope>NUCLEOTIDE SEQUENCE</scope>
    <source>
        <strain evidence="4">7032989</strain>
        <strain evidence="3">7032994</strain>
    </source>
</reference>
<evidence type="ECO:0000313" key="2">
    <source>
        <dbReference type="EMBL" id="CDS84066.1"/>
    </source>
</evidence>
<dbReference type="RefSeq" id="WP_021366272.1">
    <property type="nucleotide sequence ID" value="NZ_BBYB01000015.1"/>
</dbReference>
<evidence type="ECO:0000313" key="3">
    <source>
        <dbReference type="EMBL" id="CDS84525.1"/>
    </source>
</evidence>
<dbReference type="EMBL" id="LK932481">
    <property type="protein sequence ID" value="CDS84066.1"/>
    <property type="molecule type" value="Genomic_DNA"/>
</dbReference>
<proteinExistence type="predicted"/>
<evidence type="ECO:0000256" key="1">
    <source>
        <dbReference type="PROSITE-ProRule" id="PRU00339"/>
    </source>
</evidence>
<name>A0A069AQ50_CLODI</name>
<dbReference type="InterPro" id="IPR019734">
    <property type="entry name" value="TPR_rpt"/>
</dbReference>
<dbReference type="EMBL" id="LK933105">
    <property type="protein sequence ID" value="CDT31870.1"/>
    <property type="molecule type" value="Genomic_DNA"/>
</dbReference>
<evidence type="ECO:0000313" key="4">
    <source>
        <dbReference type="EMBL" id="CDT31870.1"/>
    </source>
</evidence>
<dbReference type="Pfam" id="PF13181">
    <property type="entry name" value="TPR_8"/>
    <property type="match status" value="2"/>
</dbReference>
<feature type="repeat" description="TPR" evidence="1">
    <location>
        <begin position="333"/>
        <end position="366"/>
    </location>
</feature>
<dbReference type="Gene3D" id="1.25.40.10">
    <property type="entry name" value="Tetratricopeptide repeat domain"/>
    <property type="match status" value="2"/>
</dbReference>
<dbReference type="PROSITE" id="PS50005">
    <property type="entry name" value="TPR"/>
    <property type="match status" value="1"/>
</dbReference>
<keyword evidence="1" id="KW-0802">TPR repeat</keyword>